<gene>
    <name evidence="2" type="ORF">BV494_20945</name>
</gene>
<dbReference type="OrthoDB" id="9803379at2"/>
<dbReference type="Pfam" id="PF01381">
    <property type="entry name" value="HTH_3"/>
    <property type="match status" value="1"/>
</dbReference>
<dbReference type="PROSITE" id="PS50943">
    <property type="entry name" value="HTH_CROC1"/>
    <property type="match status" value="1"/>
</dbReference>
<protein>
    <submittedName>
        <fullName evidence="2">Transcriptional regulator</fullName>
    </submittedName>
</protein>
<feature type="domain" description="HTH cro/C1-type" evidence="1">
    <location>
        <begin position="16"/>
        <end position="70"/>
    </location>
</feature>
<dbReference type="EMBL" id="CP019062">
    <property type="protein sequence ID" value="AVF37213.1"/>
    <property type="molecule type" value="Genomic_DNA"/>
</dbReference>
<dbReference type="Gene3D" id="1.10.260.40">
    <property type="entry name" value="lambda repressor-like DNA-binding domains"/>
    <property type="match status" value="1"/>
</dbReference>
<dbReference type="SUPFAM" id="SSF47413">
    <property type="entry name" value="lambda repressor-like DNA-binding domains"/>
    <property type="match status" value="1"/>
</dbReference>
<evidence type="ECO:0000259" key="1">
    <source>
        <dbReference type="PROSITE" id="PS50943"/>
    </source>
</evidence>
<dbReference type="SMART" id="SM00530">
    <property type="entry name" value="HTH_XRE"/>
    <property type="match status" value="1"/>
</dbReference>
<dbReference type="InterPro" id="IPR010982">
    <property type="entry name" value="Lambda_DNA-bd_dom_sf"/>
</dbReference>
<dbReference type="InterPro" id="IPR001387">
    <property type="entry name" value="Cro/C1-type_HTH"/>
</dbReference>
<dbReference type="KEGG" id="rox:BV494_20945"/>
<evidence type="ECO:0000313" key="3">
    <source>
        <dbReference type="Proteomes" id="UP000239197"/>
    </source>
</evidence>
<accession>A0A2L1UW81</accession>
<evidence type="ECO:0000313" key="2">
    <source>
        <dbReference type="EMBL" id="AVF37213.1"/>
    </source>
</evidence>
<organism evidence="2 3">
    <name type="scientific">Rahnella sikkimica</name>
    <dbReference type="NCBI Taxonomy" id="1805933"/>
    <lineage>
        <taxon>Bacteria</taxon>
        <taxon>Pseudomonadati</taxon>
        <taxon>Pseudomonadota</taxon>
        <taxon>Gammaproteobacteria</taxon>
        <taxon>Enterobacterales</taxon>
        <taxon>Yersiniaceae</taxon>
        <taxon>Rahnella</taxon>
    </lineage>
</organism>
<keyword evidence="3" id="KW-1185">Reference proteome</keyword>
<dbReference type="CDD" id="cd00093">
    <property type="entry name" value="HTH_XRE"/>
    <property type="match status" value="1"/>
</dbReference>
<dbReference type="GO" id="GO:0003677">
    <property type="term" value="F:DNA binding"/>
    <property type="evidence" value="ECO:0007669"/>
    <property type="project" value="InterPro"/>
</dbReference>
<reference evidence="3" key="1">
    <citation type="submission" date="2017-01" db="EMBL/GenBank/DDBJ databases">
        <title>Genome sequence of Rouxiella sp. ERMR1:05.</title>
        <authorList>
            <person name="Kumar R."/>
            <person name="Singh D."/>
            <person name="Kumar S."/>
        </authorList>
    </citation>
    <scope>NUCLEOTIDE SEQUENCE [LARGE SCALE GENOMIC DNA]</scope>
    <source>
        <strain evidence="3">ERMR1:05</strain>
    </source>
</reference>
<dbReference type="RefSeq" id="WP_104924570.1">
    <property type="nucleotide sequence ID" value="NZ_CP019062.1"/>
</dbReference>
<proteinExistence type="predicted"/>
<sequence>MASIYDRDYQEVIGLLKKARLEKGITQIELAKTLGKPQSFIAKFENGERRLDVVEFVRIARLLGVEPKSVLETIFDSNNSIH</sequence>
<name>A0A2L1UW81_9GAMM</name>
<dbReference type="Proteomes" id="UP000239197">
    <property type="component" value="Chromosome"/>
</dbReference>
<dbReference type="AlphaFoldDB" id="A0A2L1UW81"/>